<accession>A0A4S2LP48</accession>
<evidence type="ECO:0000313" key="2">
    <source>
        <dbReference type="Proteomes" id="UP000308267"/>
    </source>
</evidence>
<dbReference type="EMBL" id="SJOL01007337">
    <property type="protein sequence ID" value="TGZ62989.1"/>
    <property type="molecule type" value="Genomic_DNA"/>
</dbReference>
<dbReference type="InterPro" id="IPR043502">
    <property type="entry name" value="DNA/RNA_pol_sf"/>
</dbReference>
<dbReference type="Proteomes" id="UP000308267">
    <property type="component" value="Unassembled WGS sequence"/>
</dbReference>
<reference evidence="1 2" key="1">
    <citation type="journal article" date="2019" name="BMC Genomics">
        <title>New insights from Opisthorchis felineus genome: update on genomics of the epidemiologically important liver flukes.</title>
        <authorList>
            <person name="Ershov N.I."/>
            <person name="Mordvinov V.A."/>
            <person name="Prokhortchouk E.B."/>
            <person name="Pakharukova M.Y."/>
            <person name="Gunbin K.V."/>
            <person name="Ustyantsev K."/>
            <person name="Genaev M.A."/>
            <person name="Blinov A.G."/>
            <person name="Mazur A."/>
            <person name="Boulygina E."/>
            <person name="Tsygankova S."/>
            <person name="Khrameeva E."/>
            <person name="Chekanov N."/>
            <person name="Fan G."/>
            <person name="Xiao A."/>
            <person name="Zhang H."/>
            <person name="Xu X."/>
            <person name="Yang H."/>
            <person name="Solovyev V."/>
            <person name="Lee S.M."/>
            <person name="Liu X."/>
            <person name="Afonnikov D.A."/>
            <person name="Skryabin K.G."/>
        </authorList>
    </citation>
    <scope>NUCLEOTIDE SEQUENCE [LARGE SCALE GENOMIC DNA]</scope>
    <source>
        <strain evidence="1">AK-0245</strain>
        <tissue evidence="1">Whole organism</tissue>
    </source>
</reference>
<organism evidence="1 2">
    <name type="scientific">Opisthorchis felineus</name>
    <dbReference type="NCBI Taxonomy" id="147828"/>
    <lineage>
        <taxon>Eukaryota</taxon>
        <taxon>Metazoa</taxon>
        <taxon>Spiralia</taxon>
        <taxon>Lophotrochozoa</taxon>
        <taxon>Platyhelminthes</taxon>
        <taxon>Trematoda</taxon>
        <taxon>Digenea</taxon>
        <taxon>Opisthorchiida</taxon>
        <taxon>Opisthorchiata</taxon>
        <taxon>Opisthorchiidae</taxon>
        <taxon>Opisthorchis</taxon>
    </lineage>
</organism>
<dbReference type="OrthoDB" id="5860913at2759"/>
<protein>
    <recommendedName>
        <fullName evidence="3">Reverse transcriptase domain-containing protein</fullName>
    </recommendedName>
</protein>
<evidence type="ECO:0000313" key="1">
    <source>
        <dbReference type="EMBL" id="TGZ62989.1"/>
    </source>
</evidence>
<dbReference type="AlphaFoldDB" id="A0A4S2LP48"/>
<name>A0A4S2LP48_OPIFE</name>
<dbReference type="SUPFAM" id="SSF56672">
    <property type="entry name" value="DNA/RNA polymerases"/>
    <property type="match status" value="1"/>
</dbReference>
<keyword evidence="2" id="KW-1185">Reference proteome</keyword>
<dbReference type="Gene3D" id="3.30.70.270">
    <property type="match status" value="1"/>
</dbReference>
<proteinExistence type="predicted"/>
<dbReference type="InterPro" id="IPR043128">
    <property type="entry name" value="Rev_trsase/Diguanyl_cyclase"/>
</dbReference>
<gene>
    <name evidence="1" type="ORF">CRM22_007144</name>
</gene>
<dbReference type="STRING" id="147828.A0A4S2LP48"/>
<sequence length="127" mass="14119">MYAVSLRNSAQNSQRFSNDAIVNPCVDDILLASPSEQEHEAHLTALFECLAHHHAMSGRLPSSSSDTVWTNMSENKFQAIRDLPPPTIPAGVYHYRRFVPDCATLVRPPTDLLRGQTKGEGEFQLKA</sequence>
<comment type="caution">
    <text evidence="1">The sequence shown here is derived from an EMBL/GenBank/DDBJ whole genome shotgun (WGS) entry which is preliminary data.</text>
</comment>
<evidence type="ECO:0008006" key="3">
    <source>
        <dbReference type="Google" id="ProtNLM"/>
    </source>
</evidence>